<dbReference type="InterPro" id="IPR005653">
    <property type="entry name" value="OstA-like_N"/>
</dbReference>
<dbReference type="Proteomes" id="UP000314011">
    <property type="component" value="Unassembled WGS sequence"/>
</dbReference>
<dbReference type="GO" id="GO:0017089">
    <property type="term" value="F:glycolipid transfer activity"/>
    <property type="evidence" value="ECO:0007669"/>
    <property type="project" value="TreeGrafter"/>
</dbReference>
<dbReference type="GO" id="GO:0009279">
    <property type="term" value="C:cell outer membrane"/>
    <property type="evidence" value="ECO:0007669"/>
    <property type="project" value="TreeGrafter"/>
</dbReference>
<dbReference type="PANTHER" id="PTHR36504">
    <property type="entry name" value="LIPOPOLYSACCHARIDE EXPORT SYSTEM PROTEIN LPTA"/>
    <property type="match status" value="1"/>
</dbReference>
<dbReference type="InterPro" id="IPR052037">
    <property type="entry name" value="LPS_export_LptA"/>
</dbReference>
<dbReference type="GO" id="GO:0001530">
    <property type="term" value="F:lipopolysaccharide binding"/>
    <property type="evidence" value="ECO:0007669"/>
    <property type="project" value="InterPro"/>
</dbReference>
<evidence type="ECO:0000313" key="7">
    <source>
        <dbReference type="Proteomes" id="UP000314011"/>
    </source>
</evidence>
<keyword evidence="2 4" id="KW-0732">Signal</keyword>
<reference evidence="6 7" key="1">
    <citation type="submission" date="2019-06" db="EMBL/GenBank/DDBJ databases">
        <title>Genome of new Rhodobacteraceae sp. SM1903.</title>
        <authorList>
            <person name="Ren X."/>
        </authorList>
    </citation>
    <scope>NUCLEOTIDE SEQUENCE [LARGE SCALE GENOMIC DNA]</scope>
    <source>
        <strain evidence="6 7">SM1903</strain>
    </source>
</reference>
<dbReference type="NCBIfam" id="TIGR03002">
    <property type="entry name" value="outer_YhbN_LptA"/>
    <property type="match status" value="1"/>
</dbReference>
<dbReference type="GO" id="GO:0030288">
    <property type="term" value="C:outer membrane-bounded periplasmic space"/>
    <property type="evidence" value="ECO:0007669"/>
    <property type="project" value="TreeGrafter"/>
</dbReference>
<dbReference type="OrthoDB" id="9811926at2"/>
<keyword evidence="3" id="KW-0574">Periplasm</keyword>
<accession>A0A5C5GHB7</accession>
<keyword evidence="7" id="KW-1185">Reference proteome</keyword>
<proteinExistence type="predicted"/>
<evidence type="ECO:0000256" key="4">
    <source>
        <dbReference type="SAM" id="SignalP"/>
    </source>
</evidence>
<evidence type="ECO:0000259" key="5">
    <source>
        <dbReference type="Pfam" id="PF03968"/>
    </source>
</evidence>
<dbReference type="AlphaFoldDB" id="A0A5C5GHB7"/>
<dbReference type="InterPro" id="IPR014340">
    <property type="entry name" value="LptA"/>
</dbReference>
<gene>
    <name evidence="6" type="primary">lptA</name>
    <name evidence="6" type="ORF">FHY64_12215</name>
</gene>
<sequence>MKRLLPLFLLALTTVPAFAQTNVDLGGVSADPDAPVEVTADSLTVDRESGSAIFSGNVMIGQGDLRIAAAEVQVSYDETTGDVARLIASGGVTLVTAEEQAEAQNADYDLTSSELTLTGEVLLTQGQSALSAERMVVNLDTGAAQMDGRVRTVFRQDGQ</sequence>
<protein>
    <submittedName>
        <fullName evidence="6">Lipopolysaccharide transport periplasmic protein LptA</fullName>
    </submittedName>
</protein>
<evidence type="ECO:0000256" key="3">
    <source>
        <dbReference type="ARBA" id="ARBA00022764"/>
    </source>
</evidence>
<name>A0A5C5GHB7_9RHOB</name>
<feature type="signal peptide" evidence="4">
    <location>
        <begin position="1"/>
        <end position="19"/>
    </location>
</feature>
<comment type="caution">
    <text evidence="6">The sequence shown here is derived from an EMBL/GenBank/DDBJ whole genome shotgun (WGS) entry which is preliminary data.</text>
</comment>
<dbReference type="Pfam" id="PF03968">
    <property type="entry name" value="LptD_N"/>
    <property type="match status" value="1"/>
</dbReference>
<organism evidence="6 7">
    <name type="scientific">Pelagovum pacificum</name>
    <dbReference type="NCBI Taxonomy" id="2588711"/>
    <lineage>
        <taxon>Bacteria</taxon>
        <taxon>Pseudomonadati</taxon>
        <taxon>Pseudomonadota</taxon>
        <taxon>Alphaproteobacteria</taxon>
        <taxon>Rhodobacterales</taxon>
        <taxon>Paracoccaceae</taxon>
        <taxon>Pelagovum</taxon>
    </lineage>
</organism>
<feature type="domain" description="Organic solvent tolerance-like N-terminal" evidence="5">
    <location>
        <begin position="37"/>
        <end position="142"/>
    </location>
</feature>
<dbReference type="RefSeq" id="WP_140194910.1">
    <property type="nucleotide sequence ID" value="NZ_CP065915.1"/>
</dbReference>
<evidence type="ECO:0000313" key="6">
    <source>
        <dbReference type="EMBL" id="TNY33990.1"/>
    </source>
</evidence>
<evidence type="ECO:0000256" key="1">
    <source>
        <dbReference type="ARBA" id="ARBA00022448"/>
    </source>
</evidence>
<dbReference type="EMBL" id="VFFF01000001">
    <property type="protein sequence ID" value="TNY33990.1"/>
    <property type="molecule type" value="Genomic_DNA"/>
</dbReference>
<keyword evidence="1" id="KW-0813">Transport</keyword>
<feature type="chain" id="PRO_5023033441" evidence="4">
    <location>
        <begin position="20"/>
        <end position="159"/>
    </location>
</feature>
<dbReference type="PANTHER" id="PTHR36504:SF1">
    <property type="entry name" value="LIPOPOLYSACCHARIDE EXPORT SYSTEM PROTEIN LPTA"/>
    <property type="match status" value="1"/>
</dbReference>
<evidence type="ECO:0000256" key="2">
    <source>
        <dbReference type="ARBA" id="ARBA00022729"/>
    </source>
</evidence>
<dbReference type="GO" id="GO:0015920">
    <property type="term" value="P:lipopolysaccharide transport"/>
    <property type="evidence" value="ECO:0007669"/>
    <property type="project" value="InterPro"/>
</dbReference>
<dbReference type="Gene3D" id="2.60.450.10">
    <property type="entry name" value="Lipopolysaccharide (LPS) transport protein A like domain"/>
    <property type="match status" value="1"/>
</dbReference>